<organism evidence="1 2">
    <name type="scientific">Hypericibacter terrae</name>
    <dbReference type="NCBI Taxonomy" id="2602015"/>
    <lineage>
        <taxon>Bacteria</taxon>
        <taxon>Pseudomonadati</taxon>
        <taxon>Pseudomonadota</taxon>
        <taxon>Alphaproteobacteria</taxon>
        <taxon>Rhodospirillales</taxon>
        <taxon>Dongiaceae</taxon>
        <taxon>Hypericibacter</taxon>
    </lineage>
</organism>
<dbReference type="Proteomes" id="UP000326202">
    <property type="component" value="Chromosome"/>
</dbReference>
<name>A0A5J6MM61_9PROT</name>
<dbReference type="EMBL" id="CP042906">
    <property type="protein sequence ID" value="QEX15826.1"/>
    <property type="molecule type" value="Genomic_DNA"/>
</dbReference>
<reference evidence="1 2" key="1">
    <citation type="submission" date="2019-08" db="EMBL/GenBank/DDBJ databases">
        <title>Hyperibacter terrae gen. nov., sp. nov. and Hyperibacter viscosus sp. nov., two new members in the family Rhodospirillaceae isolated from the rhizosphere of Hypericum perforatum.</title>
        <authorList>
            <person name="Noviana Z."/>
        </authorList>
    </citation>
    <scope>NUCLEOTIDE SEQUENCE [LARGE SCALE GENOMIC DNA]</scope>
    <source>
        <strain evidence="1 2">R5913</strain>
    </source>
</reference>
<dbReference type="KEGG" id="htq:FRZ44_11130"/>
<evidence type="ECO:0008006" key="3">
    <source>
        <dbReference type="Google" id="ProtNLM"/>
    </source>
</evidence>
<gene>
    <name evidence="1" type="ORF">FRZ44_11130</name>
</gene>
<accession>A0A5J6MM61</accession>
<protein>
    <recommendedName>
        <fullName evidence="3">DUF995 domain-containing protein</fullName>
    </recommendedName>
</protein>
<proteinExistence type="predicted"/>
<evidence type="ECO:0000313" key="2">
    <source>
        <dbReference type="Proteomes" id="UP000326202"/>
    </source>
</evidence>
<keyword evidence="2" id="KW-1185">Reference proteome</keyword>
<sequence>MTALAFAIPATGWASPKGIQEVLMGSEIRGLIIGNTLTGETSKAGSFAYYYNKNGTIHGADYKGTWTIKDNALCLTGAEETQARCWRFGRDGHNFQLILDGSVVGTGSVLPGNPNDL</sequence>
<evidence type="ECO:0000313" key="1">
    <source>
        <dbReference type="EMBL" id="QEX15826.1"/>
    </source>
</evidence>
<dbReference type="AlphaFoldDB" id="A0A5J6MM61"/>